<dbReference type="CDD" id="cd04301">
    <property type="entry name" value="NAT_SF"/>
    <property type="match status" value="1"/>
</dbReference>
<accession>A0A2S9JXV7</accession>
<dbReference type="InterPro" id="IPR000182">
    <property type="entry name" value="GNAT_dom"/>
</dbReference>
<dbReference type="PANTHER" id="PTHR43792">
    <property type="entry name" value="GNAT FAMILY, PUTATIVE (AFU_ORTHOLOGUE AFUA_3G00765)-RELATED-RELATED"/>
    <property type="match status" value="1"/>
</dbReference>
<dbReference type="PROSITE" id="PS51186">
    <property type="entry name" value="GNAT"/>
    <property type="match status" value="1"/>
</dbReference>
<evidence type="ECO:0000256" key="1">
    <source>
        <dbReference type="ARBA" id="ARBA00022679"/>
    </source>
</evidence>
<keyword evidence="1 5" id="KW-0808">Transferase</keyword>
<dbReference type="InterPro" id="IPR016181">
    <property type="entry name" value="Acyl_CoA_acyltransferase"/>
</dbReference>
<proteinExistence type="inferred from homology"/>
<evidence type="ECO:0000259" key="4">
    <source>
        <dbReference type="PROSITE" id="PS51186"/>
    </source>
</evidence>
<evidence type="ECO:0000256" key="3">
    <source>
        <dbReference type="ARBA" id="ARBA00038502"/>
    </source>
</evidence>
<dbReference type="SUPFAM" id="SSF55729">
    <property type="entry name" value="Acyl-CoA N-acyltransferases (Nat)"/>
    <property type="match status" value="1"/>
</dbReference>
<dbReference type="PANTHER" id="PTHR43792:SF8">
    <property type="entry name" value="[RIBOSOMAL PROTEIN US5]-ALANINE N-ACETYLTRANSFERASE"/>
    <property type="match status" value="1"/>
</dbReference>
<keyword evidence="2" id="KW-0012">Acyltransferase</keyword>
<evidence type="ECO:0000313" key="5">
    <source>
        <dbReference type="EMBL" id="PRD58183.1"/>
    </source>
</evidence>
<sequence length="178" mass="19691">MESQMQDQPLSPSRDGAFSIRAARVADFEQINAMTNLPGFRAGTLRLPFQSAEQTRKWLENLGAGTTSIVAEIDQQVVGHAGLHRADGRRAHSAHLGLGVHDDFTGRGIGKALLLALIDAADNWLNIRRLELMVHADNVKAIGLYEKCGFEREGLHRDYAFKNGRYVDALTMARIQLI</sequence>
<dbReference type="EMBL" id="PVBT01000001">
    <property type="protein sequence ID" value="PRD58183.1"/>
    <property type="molecule type" value="Genomic_DNA"/>
</dbReference>
<dbReference type="Gene3D" id="3.40.630.30">
    <property type="match status" value="1"/>
</dbReference>
<organism evidence="5 6">
    <name type="scientific">Phyllobacterium myrsinacearum</name>
    <dbReference type="NCBI Taxonomy" id="28101"/>
    <lineage>
        <taxon>Bacteria</taxon>
        <taxon>Pseudomonadati</taxon>
        <taxon>Pseudomonadota</taxon>
        <taxon>Alphaproteobacteria</taxon>
        <taxon>Hyphomicrobiales</taxon>
        <taxon>Phyllobacteriaceae</taxon>
        <taxon>Phyllobacterium</taxon>
    </lineage>
</organism>
<dbReference type="GO" id="GO:0016747">
    <property type="term" value="F:acyltransferase activity, transferring groups other than amino-acyl groups"/>
    <property type="evidence" value="ECO:0007669"/>
    <property type="project" value="InterPro"/>
</dbReference>
<keyword evidence="6" id="KW-1185">Reference proteome</keyword>
<name>A0A2S9JXV7_9HYPH</name>
<feature type="domain" description="N-acetyltransferase" evidence="4">
    <location>
        <begin position="18"/>
        <end position="173"/>
    </location>
</feature>
<evidence type="ECO:0000256" key="2">
    <source>
        <dbReference type="ARBA" id="ARBA00023315"/>
    </source>
</evidence>
<protein>
    <submittedName>
        <fullName evidence="5">GNAT family N-acetyltransferase</fullName>
    </submittedName>
</protein>
<dbReference type="OrthoDB" id="336415at2"/>
<gene>
    <name evidence="5" type="ORF">C5750_03345</name>
</gene>
<evidence type="ECO:0000313" key="6">
    <source>
        <dbReference type="Proteomes" id="UP000238563"/>
    </source>
</evidence>
<comment type="similarity">
    <text evidence="3">Belongs to the acetyltransferase family. RimJ subfamily.</text>
</comment>
<dbReference type="AlphaFoldDB" id="A0A2S9JXV7"/>
<dbReference type="InterPro" id="IPR051531">
    <property type="entry name" value="N-acetyltransferase"/>
</dbReference>
<dbReference type="Proteomes" id="UP000238563">
    <property type="component" value="Unassembled WGS sequence"/>
</dbReference>
<comment type="caution">
    <text evidence="5">The sequence shown here is derived from an EMBL/GenBank/DDBJ whole genome shotgun (WGS) entry which is preliminary data.</text>
</comment>
<dbReference type="Pfam" id="PF00583">
    <property type="entry name" value="Acetyltransf_1"/>
    <property type="match status" value="1"/>
</dbReference>
<reference evidence="5 6" key="1">
    <citation type="submission" date="2018-02" db="EMBL/GenBank/DDBJ databases">
        <title>The draft genome of Phyllobacterium myrsinacearum DSM5892.</title>
        <authorList>
            <person name="Li L."/>
            <person name="Liu L."/>
            <person name="Zhang X."/>
            <person name="Wang T."/>
        </authorList>
    </citation>
    <scope>NUCLEOTIDE SEQUENCE [LARGE SCALE GENOMIC DNA]</scope>
    <source>
        <strain evidence="5 6">DSM 5892</strain>
    </source>
</reference>